<name>A0A7K0KIA2_9BACT</name>
<proteinExistence type="predicted"/>
<sequence>MKLSYFIYDGGSRSEKVILEELANYHGYVQSDGYSAYKKMETDVHKDIRRIACLQHIEAQLLVLHYGRGGRRGAMFYSLTLPCMLNGIDSFEYFTDVIDKVARMNPKSPIEKYRDLLPDRWTKQD</sequence>
<dbReference type="AlphaFoldDB" id="A0A7K0KIA2"/>
<gene>
    <name evidence="2" type="ORF">FYJ73_13360</name>
</gene>
<evidence type="ECO:0000259" key="1">
    <source>
        <dbReference type="Pfam" id="PF03050"/>
    </source>
</evidence>
<organism evidence="2 3">
    <name type="scientific">Hallella mizrahii</name>
    <dbReference type="NCBI Taxonomy" id="2606637"/>
    <lineage>
        <taxon>Bacteria</taxon>
        <taxon>Pseudomonadati</taxon>
        <taxon>Bacteroidota</taxon>
        <taxon>Bacteroidia</taxon>
        <taxon>Bacteroidales</taxon>
        <taxon>Prevotellaceae</taxon>
        <taxon>Hallella</taxon>
    </lineage>
</organism>
<accession>A0A7K0KIA2</accession>
<keyword evidence="3" id="KW-1185">Reference proteome</keyword>
<feature type="domain" description="Transposase IS66 central" evidence="1">
    <location>
        <begin position="5"/>
        <end position="57"/>
    </location>
</feature>
<protein>
    <submittedName>
        <fullName evidence="2">IS66 family transposase</fullName>
    </submittedName>
</protein>
<reference evidence="2 3" key="1">
    <citation type="submission" date="2019-08" db="EMBL/GenBank/DDBJ databases">
        <title>In-depth cultivation of the pig gut microbiome towards novel bacterial diversity and tailored functional studies.</title>
        <authorList>
            <person name="Wylensek D."/>
            <person name="Hitch T.C.A."/>
            <person name="Clavel T."/>
        </authorList>
    </citation>
    <scope>NUCLEOTIDE SEQUENCE [LARGE SCALE GENOMIC DNA]</scope>
    <source>
        <strain evidence="2 3">LKV-178-WT-2A</strain>
    </source>
</reference>
<dbReference type="RefSeq" id="WP_154535225.1">
    <property type="nucleotide sequence ID" value="NZ_VUNG01000045.1"/>
</dbReference>
<dbReference type="Pfam" id="PF03050">
    <property type="entry name" value="DDE_Tnp_IS66"/>
    <property type="match status" value="1"/>
</dbReference>
<dbReference type="EMBL" id="VUNG01000045">
    <property type="protein sequence ID" value="MST85638.1"/>
    <property type="molecule type" value="Genomic_DNA"/>
</dbReference>
<dbReference type="Proteomes" id="UP000438914">
    <property type="component" value="Unassembled WGS sequence"/>
</dbReference>
<evidence type="ECO:0000313" key="3">
    <source>
        <dbReference type="Proteomes" id="UP000438914"/>
    </source>
</evidence>
<dbReference type="InterPro" id="IPR004291">
    <property type="entry name" value="Transposase_IS66_central"/>
</dbReference>
<comment type="caution">
    <text evidence="2">The sequence shown here is derived from an EMBL/GenBank/DDBJ whole genome shotgun (WGS) entry which is preliminary data.</text>
</comment>
<evidence type="ECO:0000313" key="2">
    <source>
        <dbReference type="EMBL" id="MST85638.1"/>
    </source>
</evidence>